<dbReference type="InterPro" id="IPR013950">
    <property type="entry name" value="Mis14/Nsl1"/>
</dbReference>
<dbReference type="InParanoid" id="A0A674E385"/>
<dbReference type="Pfam" id="PF08641">
    <property type="entry name" value="Mis14"/>
    <property type="match status" value="1"/>
</dbReference>
<dbReference type="Proteomes" id="UP000472277">
    <property type="component" value="Chromosome 35"/>
</dbReference>
<reference evidence="1" key="1">
    <citation type="submission" date="2025-08" db="UniProtKB">
        <authorList>
            <consortium name="Ensembl"/>
        </authorList>
    </citation>
    <scope>IDENTIFICATION</scope>
</reference>
<dbReference type="GeneTree" id="ENSGT00390000001374"/>
<dbReference type="PANTHER" id="PTHR31749">
    <property type="entry name" value="KINETOCHORE-ASSOCIATED PROTEIN NSL1 HOMOLOG"/>
    <property type="match status" value="1"/>
</dbReference>
<dbReference type="AlphaFoldDB" id="A0A674E385"/>
<dbReference type="Ensembl" id="ENSSTUT00000109718.1">
    <property type="protein sequence ID" value="ENSSTUP00000102304.1"/>
    <property type="gene ID" value="ENSSTUG00000045724.1"/>
</dbReference>
<reference evidence="1" key="2">
    <citation type="submission" date="2025-09" db="UniProtKB">
        <authorList>
            <consortium name="Ensembl"/>
        </authorList>
    </citation>
    <scope>IDENTIFICATION</scope>
</reference>
<dbReference type="PANTHER" id="PTHR31749:SF3">
    <property type="entry name" value="KINETOCHORE-ASSOCIATED PROTEIN NSL1 HOMOLOG"/>
    <property type="match status" value="1"/>
</dbReference>
<accession>A0A674E385</accession>
<dbReference type="FunCoup" id="A0A674E385">
    <property type="interactions" value="1832"/>
</dbReference>
<sequence>MWQWQSTKPPSIVAIDQKNRVEVQSELCEVERFFTPFCFLTRFYYKNHTFNFRFRSLQNHFKHLAQKMEICLNKEEEYRVKFTSKKNVVEQIKKYKELLRKVLNGQPQLSEEAKQLLQEELLANFETAVQENVLINNQTWEEAPDEEEDECSALDDLLDENIVETSRKRRKGPKEILPYVVRSLKAERKLMGMYEEVVKPQEMGKDPVQETIMTTLLDAAPRMFKQASAVMKSLQVVQQRAEGLGQVLKMCPTAESMEVFGEVLGSRPKGEEKTASRTRPPIKRAMEQTELRINYAPGLKRPAICNSNDKPE</sequence>
<gene>
    <name evidence="1" type="primary">nsl1</name>
</gene>
<name>A0A674E385_SALTR</name>
<evidence type="ECO:0000313" key="1">
    <source>
        <dbReference type="Ensembl" id="ENSSTUP00000102304.1"/>
    </source>
</evidence>
<proteinExistence type="predicted"/>
<protein>
    <submittedName>
        <fullName evidence="1">NSL1 component of MIS12 kinetochore complex</fullName>
    </submittedName>
</protein>
<keyword evidence="2" id="KW-1185">Reference proteome</keyword>
<organism evidence="1 2">
    <name type="scientific">Salmo trutta</name>
    <name type="common">Brown trout</name>
    <dbReference type="NCBI Taxonomy" id="8032"/>
    <lineage>
        <taxon>Eukaryota</taxon>
        <taxon>Metazoa</taxon>
        <taxon>Chordata</taxon>
        <taxon>Craniata</taxon>
        <taxon>Vertebrata</taxon>
        <taxon>Euteleostomi</taxon>
        <taxon>Actinopterygii</taxon>
        <taxon>Neopterygii</taxon>
        <taxon>Teleostei</taxon>
        <taxon>Protacanthopterygii</taxon>
        <taxon>Salmoniformes</taxon>
        <taxon>Salmonidae</taxon>
        <taxon>Salmoninae</taxon>
        <taxon>Salmo</taxon>
    </lineage>
</organism>
<dbReference type="GO" id="GO:0000070">
    <property type="term" value="P:mitotic sister chromatid segregation"/>
    <property type="evidence" value="ECO:0007669"/>
    <property type="project" value="InterPro"/>
</dbReference>
<evidence type="ECO:0000313" key="2">
    <source>
        <dbReference type="Proteomes" id="UP000472277"/>
    </source>
</evidence>
<dbReference type="GO" id="GO:0000444">
    <property type="term" value="C:MIS12/MIND type complex"/>
    <property type="evidence" value="ECO:0007669"/>
    <property type="project" value="TreeGrafter"/>
</dbReference>
<dbReference type="OMA" id="CEVERFF"/>